<dbReference type="HOGENOM" id="CLU_2022832_0_0_11"/>
<dbReference type="EMBL" id="BA000036">
    <property type="protein sequence ID" value="BAB99266.1"/>
    <property type="molecule type" value="Genomic_DNA"/>
</dbReference>
<reference evidence="2" key="1">
    <citation type="journal article" date="2003" name="Appl. Microbiol. Biotechnol.">
        <title>The Corynebacterium glutamicum genome: features and impacts on biotechnological processes.</title>
        <authorList>
            <person name="Ikeda M."/>
            <person name="Nakagawa S."/>
        </authorList>
    </citation>
    <scope>NUCLEOTIDE SEQUENCE [LARGE SCALE GENOMIC DNA]</scope>
    <source>
        <strain evidence="2">ATCC 13032 / DSM 20300 / BCRC 11384 / JCM 1318 / LMG 3730 / NCIMB 10025</strain>
    </source>
</reference>
<name>Q8NPE0_CORGL</name>
<gene>
    <name evidence="1" type="ordered locus">Cgl1873</name>
</gene>
<dbReference type="BioCyc" id="CORYNE:G18NG-11465-MONOMER"/>
<organism evidence="1 2">
    <name type="scientific">Corynebacterium glutamicum (strain ATCC 13032 / DSM 20300 / JCM 1318 / BCRC 11384 / CCUG 27702 / LMG 3730 / NBRC 12168 / NCIMB 10025 / NRRL B-2784 / 534)</name>
    <dbReference type="NCBI Taxonomy" id="196627"/>
    <lineage>
        <taxon>Bacteria</taxon>
        <taxon>Bacillati</taxon>
        <taxon>Actinomycetota</taxon>
        <taxon>Actinomycetes</taxon>
        <taxon>Mycobacteriales</taxon>
        <taxon>Corynebacteriaceae</taxon>
        <taxon>Corynebacterium</taxon>
    </lineage>
</organism>
<dbReference type="RefSeq" id="WP_011014715.1">
    <property type="nucleotide sequence ID" value="NC_003450.3"/>
</dbReference>
<dbReference type="KEGG" id="cgl:Cgl1873"/>
<proteinExistence type="predicted"/>
<keyword evidence="2" id="KW-1185">Reference proteome</keyword>
<dbReference type="AlphaFoldDB" id="Q8NPE0"/>
<dbReference type="Proteomes" id="UP000000582">
    <property type="component" value="Chromosome"/>
</dbReference>
<dbReference type="PATRIC" id="fig|196627.13.peg.1809"/>
<accession>Q8NPE0</accession>
<evidence type="ECO:0000313" key="2">
    <source>
        <dbReference type="Proteomes" id="UP000000582"/>
    </source>
</evidence>
<dbReference type="GeneID" id="1019830"/>
<evidence type="ECO:0000313" key="1">
    <source>
        <dbReference type="EMBL" id="BAB99266.1"/>
    </source>
</evidence>
<sequence length="122" mass="13436">MSRSYPIYIISFAPADDLHGVGGFEWVPASTPENKAAAFTTFDRQFDDSRNNGGSHIVRLLNISDPNITADMTQDDITAYLDSNIDRWESTEHALKQFVPLNAGADRVPTGGADEHITHACR</sequence>
<protein>
    <submittedName>
        <fullName evidence="1">Uncharacterized protein</fullName>
    </submittedName>
</protein>